<reference evidence="1 2" key="1">
    <citation type="journal article" date="2024" name="Int. J. Syst. Evol. Microbiol.">
        <title>Paenibacillus hexagrammi sp. nov., a novel bacterium isolated from the gut content of Hexagrammos agrammus.</title>
        <authorList>
            <person name="Jung H.K."/>
            <person name="Kim D.G."/>
            <person name="Zin H."/>
            <person name="Park J."/>
            <person name="Jung H."/>
            <person name="Kim Y.O."/>
            <person name="Kong H.J."/>
            <person name="Kim J.W."/>
            <person name="Kim Y.S."/>
        </authorList>
    </citation>
    <scope>NUCLEOTIDE SEQUENCE [LARGE SCALE GENOMIC DNA]</scope>
    <source>
        <strain evidence="1 2">YPD9-1</strain>
    </source>
</reference>
<evidence type="ECO:0000313" key="2">
    <source>
        <dbReference type="Proteomes" id="UP001649230"/>
    </source>
</evidence>
<evidence type="ECO:0000313" key="1">
    <source>
        <dbReference type="EMBL" id="UJF36071.1"/>
    </source>
</evidence>
<evidence type="ECO:0008006" key="3">
    <source>
        <dbReference type="Google" id="ProtNLM"/>
    </source>
</evidence>
<protein>
    <recommendedName>
        <fullName evidence="3">FG-GAP repeat protein</fullName>
    </recommendedName>
</protein>
<dbReference type="RefSeq" id="WP_235122626.1">
    <property type="nucleotide sequence ID" value="NZ_CP090978.1"/>
</dbReference>
<dbReference type="Proteomes" id="UP001649230">
    <property type="component" value="Chromosome"/>
</dbReference>
<accession>A0ABY3SQ54</accession>
<gene>
    <name evidence="1" type="ORF">L0M14_13930</name>
</gene>
<proteinExistence type="predicted"/>
<organism evidence="1 2">
    <name type="scientific">Paenibacillus hexagrammi</name>
    <dbReference type="NCBI Taxonomy" id="2908839"/>
    <lineage>
        <taxon>Bacteria</taxon>
        <taxon>Bacillati</taxon>
        <taxon>Bacillota</taxon>
        <taxon>Bacilli</taxon>
        <taxon>Bacillales</taxon>
        <taxon>Paenibacillaceae</taxon>
        <taxon>Paenibacillus</taxon>
    </lineage>
</organism>
<sequence>MISIIVFISVYGKQGASGVASTASTDIQSNHPLLMETSASSEASSSSGHQTKPFQLSLKDHITQELEKLQQKPEDMSEWLKAIAAPYDSTGEPIKLIHADLDGDQASDEWACVLYESSGDPQAGEFMQRKAYGAVISYKHSRFRLQTFDFPNVNFSRANVEAAEDLTGDGKPEIIWVSVNSGAHTSFSTYTISTWTANDQLDMLQGSAEMASVVKVEVKNGELRLTGGLIDSVGAGMWQRDFTDTYRVEQLALVMKDRVFADSPTPYHLLMDGLWSEELGHTERALKEFKAASEKKKASYQPYAFLFGGKLVEGGIDHDEEVEFERVIQNFALLRRSY</sequence>
<dbReference type="EMBL" id="CP090978">
    <property type="protein sequence ID" value="UJF36071.1"/>
    <property type="molecule type" value="Genomic_DNA"/>
</dbReference>
<name>A0ABY3SQ54_9BACL</name>
<keyword evidence="2" id="KW-1185">Reference proteome</keyword>